<dbReference type="InterPro" id="IPR014997">
    <property type="entry name" value="DUF1847"/>
</dbReference>
<dbReference type="Proteomes" id="UP000885672">
    <property type="component" value="Unassembled WGS sequence"/>
</dbReference>
<reference evidence="1" key="1">
    <citation type="journal article" date="2020" name="mSystems">
        <title>Genome- and Community-Level Interaction Insights into Carbon Utilization and Element Cycling Functions of Hydrothermarchaeota in Hydrothermal Sediment.</title>
        <authorList>
            <person name="Zhou Z."/>
            <person name="Liu Y."/>
            <person name="Xu W."/>
            <person name="Pan J."/>
            <person name="Luo Z.H."/>
            <person name="Li M."/>
        </authorList>
    </citation>
    <scope>NUCLEOTIDE SEQUENCE [LARGE SCALE GENOMIC DNA]</scope>
    <source>
        <strain evidence="1">SpSt-1182</strain>
    </source>
</reference>
<dbReference type="Pfam" id="PF08901">
    <property type="entry name" value="DUF1847"/>
    <property type="match status" value="1"/>
</dbReference>
<dbReference type="EMBL" id="DSBX01000375">
    <property type="protein sequence ID" value="HDR00547.1"/>
    <property type="molecule type" value="Genomic_DNA"/>
</dbReference>
<organism evidence="1">
    <name type="scientific">candidate division WOR-3 bacterium</name>
    <dbReference type="NCBI Taxonomy" id="2052148"/>
    <lineage>
        <taxon>Bacteria</taxon>
        <taxon>Bacteria division WOR-3</taxon>
    </lineage>
</organism>
<evidence type="ECO:0000313" key="1">
    <source>
        <dbReference type="EMBL" id="HDR00547.1"/>
    </source>
</evidence>
<comment type="caution">
    <text evidence="1">The sequence shown here is derived from an EMBL/GenBank/DDBJ whole genome shotgun (WGS) entry which is preliminary data.</text>
</comment>
<proteinExistence type="predicted"/>
<sequence>MHCADCEDKACYQGKDCPGLAEETLKAYEDAETLKLTRTASALEGRHYMALNRVQELIRFAREMGYRRLGLAFCIGLSEEARLLNELLVKRFEVESVCCKVCGVAKERLELEKIDDGRFEAMCNPAGQALVLNRAGTDLNIILGLCLGHDIIFTKHSAAPVTTLVVKDRVLAHNPVGALYSNYWRKRIARELEDDERA</sequence>
<name>A0A7V0T813_UNCW3</name>
<gene>
    <name evidence="1" type="ORF">ENN51_09740</name>
</gene>
<protein>
    <submittedName>
        <fullName evidence="1">DUF1847 domain-containing protein</fullName>
    </submittedName>
</protein>
<dbReference type="AlphaFoldDB" id="A0A7V0T813"/>
<accession>A0A7V0T813</accession>